<comment type="caution">
    <text evidence="1">The sequence shown here is derived from an EMBL/GenBank/DDBJ whole genome shotgun (WGS) entry which is preliminary data.</text>
</comment>
<dbReference type="Proteomes" id="UP000639772">
    <property type="component" value="Unassembled WGS sequence"/>
</dbReference>
<sequence length="66" mass="7305">MDPTTFLASCGKTPMKSQLQETIKGCVIKGEGAELLITPSAGTNKYSRPKASHFIFQIHWNEEAHE</sequence>
<organism evidence="1 2">
    <name type="scientific">Vanilla planifolia</name>
    <name type="common">Vanilla</name>
    <dbReference type="NCBI Taxonomy" id="51239"/>
    <lineage>
        <taxon>Eukaryota</taxon>
        <taxon>Viridiplantae</taxon>
        <taxon>Streptophyta</taxon>
        <taxon>Embryophyta</taxon>
        <taxon>Tracheophyta</taxon>
        <taxon>Spermatophyta</taxon>
        <taxon>Magnoliopsida</taxon>
        <taxon>Liliopsida</taxon>
        <taxon>Asparagales</taxon>
        <taxon>Orchidaceae</taxon>
        <taxon>Vanilloideae</taxon>
        <taxon>Vanilleae</taxon>
        <taxon>Vanilla</taxon>
    </lineage>
</organism>
<dbReference type="EMBL" id="JADCNM010000014">
    <property type="protein sequence ID" value="KAG0453691.1"/>
    <property type="molecule type" value="Genomic_DNA"/>
</dbReference>
<evidence type="ECO:0000313" key="1">
    <source>
        <dbReference type="EMBL" id="KAG0453691.1"/>
    </source>
</evidence>
<gene>
    <name evidence="1" type="ORF">HPP92_024995</name>
</gene>
<proteinExistence type="predicted"/>
<dbReference type="AlphaFoldDB" id="A0A835PK47"/>
<reference evidence="1 2" key="1">
    <citation type="journal article" date="2020" name="Nat. Food">
        <title>A phased Vanilla planifolia genome enables genetic improvement of flavour and production.</title>
        <authorList>
            <person name="Hasing T."/>
            <person name="Tang H."/>
            <person name="Brym M."/>
            <person name="Khazi F."/>
            <person name="Huang T."/>
            <person name="Chambers A.H."/>
        </authorList>
    </citation>
    <scope>NUCLEOTIDE SEQUENCE [LARGE SCALE GENOMIC DNA]</scope>
    <source>
        <tissue evidence="1">Leaf</tissue>
    </source>
</reference>
<protein>
    <submittedName>
        <fullName evidence="1">Uncharacterized protein</fullName>
    </submittedName>
</protein>
<evidence type="ECO:0000313" key="2">
    <source>
        <dbReference type="Proteomes" id="UP000639772"/>
    </source>
</evidence>
<name>A0A835PK47_VANPL</name>
<accession>A0A835PK47</accession>